<evidence type="ECO:0000313" key="9">
    <source>
        <dbReference type="EMBL" id="KAA8913313.1"/>
    </source>
</evidence>
<feature type="compositionally biased region" description="Basic and acidic residues" evidence="6">
    <location>
        <begin position="285"/>
        <end position="306"/>
    </location>
</feature>
<keyword evidence="5 7" id="KW-0472">Membrane</keyword>
<dbReference type="InterPro" id="IPR000326">
    <property type="entry name" value="PAP2/HPO"/>
</dbReference>
<evidence type="ECO:0000256" key="6">
    <source>
        <dbReference type="SAM" id="MobiDB-lite"/>
    </source>
</evidence>
<feature type="region of interest" description="Disordered" evidence="6">
    <location>
        <begin position="273"/>
        <end position="306"/>
    </location>
</feature>
<reference evidence="9 10" key="1">
    <citation type="submission" date="2019-09" db="EMBL/GenBank/DDBJ databases">
        <title>Draft genome of the ectomycorrhizal ascomycete Sphaerosporella brunnea.</title>
        <authorList>
            <consortium name="DOE Joint Genome Institute"/>
            <person name="Benucci G.M."/>
            <person name="Marozzi G."/>
            <person name="Antonielli L."/>
            <person name="Sanchez S."/>
            <person name="Marco P."/>
            <person name="Wang X."/>
            <person name="Falini L.B."/>
            <person name="Barry K."/>
            <person name="Haridas S."/>
            <person name="Lipzen A."/>
            <person name="Labutti K."/>
            <person name="Grigoriev I.V."/>
            <person name="Murat C."/>
            <person name="Martin F."/>
            <person name="Albertini E."/>
            <person name="Donnini D."/>
            <person name="Bonito G."/>
        </authorList>
    </citation>
    <scope>NUCLEOTIDE SEQUENCE [LARGE SCALE GENOMIC DNA]</scope>
    <source>
        <strain evidence="9 10">Sb_GMNB300</strain>
    </source>
</reference>
<evidence type="ECO:0000256" key="3">
    <source>
        <dbReference type="ARBA" id="ARBA00022692"/>
    </source>
</evidence>
<protein>
    <submittedName>
        <fullName evidence="9">PAP2 domain-containing protein</fullName>
    </submittedName>
</protein>
<keyword evidence="3 7" id="KW-0812">Transmembrane</keyword>
<gene>
    <name evidence="9" type="ORF">FN846DRAFT_162644</name>
</gene>
<accession>A0A5J5F8U7</accession>
<dbReference type="InterPro" id="IPR043216">
    <property type="entry name" value="PAP-like"/>
</dbReference>
<dbReference type="CDD" id="cd03390">
    <property type="entry name" value="PAP2_containing_1_like"/>
    <property type="match status" value="1"/>
</dbReference>
<evidence type="ECO:0000259" key="8">
    <source>
        <dbReference type="SMART" id="SM00014"/>
    </source>
</evidence>
<organism evidence="9 10">
    <name type="scientific">Sphaerosporella brunnea</name>
    <dbReference type="NCBI Taxonomy" id="1250544"/>
    <lineage>
        <taxon>Eukaryota</taxon>
        <taxon>Fungi</taxon>
        <taxon>Dikarya</taxon>
        <taxon>Ascomycota</taxon>
        <taxon>Pezizomycotina</taxon>
        <taxon>Pezizomycetes</taxon>
        <taxon>Pezizales</taxon>
        <taxon>Pyronemataceae</taxon>
        <taxon>Sphaerosporella</taxon>
    </lineage>
</organism>
<evidence type="ECO:0000256" key="4">
    <source>
        <dbReference type="ARBA" id="ARBA00022989"/>
    </source>
</evidence>
<feature type="transmembrane region" description="Helical" evidence="7">
    <location>
        <begin position="111"/>
        <end position="130"/>
    </location>
</feature>
<proteinExistence type="inferred from homology"/>
<dbReference type="PANTHER" id="PTHR10165">
    <property type="entry name" value="LIPID PHOSPHATE PHOSPHATASE"/>
    <property type="match status" value="1"/>
</dbReference>
<dbReference type="SUPFAM" id="SSF48317">
    <property type="entry name" value="Acid phosphatase/Vanadium-dependent haloperoxidase"/>
    <property type="match status" value="1"/>
</dbReference>
<feature type="transmembrane region" description="Helical" evidence="7">
    <location>
        <begin position="184"/>
        <end position="203"/>
    </location>
</feature>
<evidence type="ECO:0000256" key="1">
    <source>
        <dbReference type="ARBA" id="ARBA00004141"/>
    </source>
</evidence>
<evidence type="ECO:0000256" key="5">
    <source>
        <dbReference type="ARBA" id="ARBA00023136"/>
    </source>
</evidence>
<dbReference type="Pfam" id="PF01569">
    <property type="entry name" value="PAP2"/>
    <property type="match status" value="1"/>
</dbReference>
<dbReference type="GO" id="GO:0006644">
    <property type="term" value="P:phospholipid metabolic process"/>
    <property type="evidence" value="ECO:0007669"/>
    <property type="project" value="InterPro"/>
</dbReference>
<name>A0A5J5F8U7_9PEZI</name>
<evidence type="ECO:0000256" key="7">
    <source>
        <dbReference type="SAM" id="Phobius"/>
    </source>
</evidence>
<comment type="caution">
    <text evidence="9">The sequence shown here is derived from an EMBL/GenBank/DDBJ whole genome shotgun (WGS) entry which is preliminary data.</text>
</comment>
<dbReference type="InParanoid" id="A0A5J5F8U7"/>
<keyword evidence="4 7" id="KW-1133">Transmembrane helix</keyword>
<feature type="domain" description="Phosphatidic acid phosphatase type 2/haloperoxidase" evidence="8">
    <location>
        <begin position="114"/>
        <end position="255"/>
    </location>
</feature>
<feature type="transmembrane region" description="Helical" evidence="7">
    <location>
        <begin position="80"/>
        <end position="99"/>
    </location>
</feature>
<dbReference type="OrthoDB" id="10030083at2759"/>
<dbReference type="SMART" id="SM00014">
    <property type="entry name" value="acidPPc"/>
    <property type="match status" value="1"/>
</dbReference>
<dbReference type="GO" id="GO:0046839">
    <property type="term" value="P:phospholipid dephosphorylation"/>
    <property type="evidence" value="ECO:0007669"/>
    <property type="project" value="TreeGrafter"/>
</dbReference>
<keyword evidence="10" id="KW-1185">Reference proteome</keyword>
<comment type="subcellular location">
    <subcellularLocation>
        <location evidence="1">Membrane</location>
        <topology evidence="1">Multi-pass membrane protein</topology>
    </subcellularLocation>
</comment>
<feature type="transmembrane region" description="Helical" evidence="7">
    <location>
        <begin position="35"/>
        <end position="60"/>
    </location>
</feature>
<dbReference type="Proteomes" id="UP000326924">
    <property type="component" value="Unassembled WGS sequence"/>
</dbReference>
<dbReference type="GO" id="GO:0016020">
    <property type="term" value="C:membrane"/>
    <property type="evidence" value="ECO:0007669"/>
    <property type="project" value="UniProtKB-SubCell"/>
</dbReference>
<dbReference type="AlphaFoldDB" id="A0A5J5F8U7"/>
<dbReference type="GO" id="GO:0008195">
    <property type="term" value="F:phosphatidate phosphatase activity"/>
    <property type="evidence" value="ECO:0007669"/>
    <property type="project" value="TreeGrafter"/>
</dbReference>
<dbReference type="InterPro" id="IPR036938">
    <property type="entry name" value="PAP2/HPO_sf"/>
</dbReference>
<sequence>MPAAPARLKSKERPLEPGLHPWLSRIWNRSYIPDWLGVLILILQNLAILMLGSFSRLFSLDDRRISYPYTDPERVPVPQLLFYAAGVPALIMTVYILAAASSSSKAHKLHVALLGLMTSLLLTSFITDVVKNTVGRARPDLLSRCQAKEGTPLHELVDWTVCTQTDQHKLHEGFRSFPSGHSSFSWAGLGYLSLFLCGQLGALKRHHGLTKCVFAALPSVGATLITISRTQDYRHDVYDVCSGTLIGMLCTWFCYRRYFRPVASLLSAVPYKRDETEEDEDEDGFEKLRDVEMGRMSRAESRERDV</sequence>
<dbReference type="FunCoup" id="A0A5J5F8U7">
    <property type="interactions" value="225"/>
</dbReference>
<dbReference type="PANTHER" id="PTHR10165:SF35">
    <property type="entry name" value="RE23632P"/>
    <property type="match status" value="1"/>
</dbReference>
<comment type="similarity">
    <text evidence="2">Belongs to the PA-phosphatase related phosphoesterase family.</text>
</comment>
<dbReference type="Gene3D" id="1.20.144.10">
    <property type="entry name" value="Phosphatidic acid phosphatase type 2/haloperoxidase"/>
    <property type="match status" value="1"/>
</dbReference>
<evidence type="ECO:0000313" key="10">
    <source>
        <dbReference type="Proteomes" id="UP000326924"/>
    </source>
</evidence>
<dbReference type="EMBL" id="VXIS01000016">
    <property type="protein sequence ID" value="KAA8913313.1"/>
    <property type="molecule type" value="Genomic_DNA"/>
</dbReference>
<evidence type="ECO:0000256" key="2">
    <source>
        <dbReference type="ARBA" id="ARBA00008816"/>
    </source>
</evidence>